<feature type="transmembrane region" description="Helical" evidence="1">
    <location>
        <begin position="157"/>
        <end position="175"/>
    </location>
</feature>
<organism evidence="3 4">
    <name type="scientific">Nocardioides antri</name>
    <dbReference type="NCBI Taxonomy" id="2607659"/>
    <lineage>
        <taxon>Bacteria</taxon>
        <taxon>Bacillati</taxon>
        <taxon>Actinomycetota</taxon>
        <taxon>Actinomycetes</taxon>
        <taxon>Propionibacteriales</taxon>
        <taxon>Nocardioidaceae</taxon>
        <taxon>Nocardioides</taxon>
    </lineage>
</organism>
<evidence type="ECO:0000313" key="4">
    <source>
        <dbReference type="Proteomes" id="UP000324351"/>
    </source>
</evidence>
<reference evidence="3 4" key="1">
    <citation type="submission" date="2019-09" db="EMBL/GenBank/DDBJ databases">
        <title>Nocardioides panacisoli sp. nov., isolated from the soil of a ginseng field.</title>
        <authorList>
            <person name="Cho C."/>
        </authorList>
    </citation>
    <scope>NUCLEOTIDE SEQUENCE [LARGE SCALE GENOMIC DNA]</scope>
    <source>
        <strain evidence="3 4">BN140041</strain>
    </source>
</reference>
<evidence type="ECO:0000259" key="2">
    <source>
        <dbReference type="PROSITE" id="PS50943"/>
    </source>
</evidence>
<dbReference type="SUPFAM" id="SSF47413">
    <property type="entry name" value="lambda repressor-like DNA-binding domains"/>
    <property type="match status" value="1"/>
</dbReference>
<dbReference type="AlphaFoldDB" id="A0A5B1M167"/>
<keyword evidence="4" id="KW-1185">Reference proteome</keyword>
<sequence>MSTRVDETARSVSVATAKDAVARNLTAARGALGWSQEQLADQAGVSRATVNQLEGGASANGDPRLSTIASLAAALGISPMFLLLDREELHAIAEAPKSQEARDINSFLDAGQLKTMDRLLGSGIAKNRAEAVAMGTAAATLAGISAGPLAAAAIGTVIVPGIGTAVAAAIATAWLSRKKAG</sequence>
<keyword evidence="1" id="KW-0472">Membrane</keyword>
<dbReference type="SMART" id="SM00530">
    <property type="entry name" value="HTH_XRE"/>
    <property type="match status" value="1"/>
</dbReference>
<gene>
    <name evidence="3" type="ORF">F0U47_11930</name>
</gene>
<dbReference type="Proteomes" id="UP000324351">
    <property type="component" value="Unassembled WGS sequence"/>
</dbReference>
<accession>A0A5B1M167</accession>
<dbReference type="Pfam" id="PF01381">
    <property type="entry name" value="HTH_3"/>
    <property type="match status" value="1"/>
</dbReference>
<dbReference type="CDD" id="cd00093">
    <property type="entry name" value="HTH_XRE"/>
    <property type="match status" value="1"/>
</dbReference>
<keyword evidence="1" id="KW-0812">Transmembrane</keyword>
<feature type="domain" description="HTH cro/C1-type" evidence="2">
    <location>
        <begin position="25"/>
        <end position="82"/>
    </location>
</feature>
<dbReference type="Gene3D" id="1.10.260.40">
    <property type="entry name" value="lambda repressor-like DNA-binding domains"/>
    <property type="match status" value="1"/>
</dbReference>
<dbReference type="GO" id="GO:0003677">
    <property type="term" value="F:DNA binding"/>
    <property type="evidence" value="ECO:0007669"/>
    <property type="project" value="InterPro"/>
</dbReference>
<evidence type="ECO:0000313" key="3">
    <source>
        <dbReference type="EMBL" id="KAA1426885.1"/>
    </source>
</evidence>
<reference evidence="3 4" key="2">
    <citation type="submission" date="2019-09" db="EMBL/GenBank/DDBJ databases">
        <authorList>
            <person name="Jin C."/>
        </authorList>
    </citation>
    <scope>NUCLEOTIDE SEQUENCE [LARGE SCALE GENOMIC DNA]</scope>
    <source>
        <strain evidence="3 4">BN140041</strain>
    </source>
</reference>
<proteinExistence type="predicted"/>
<name>A0A5B1M167_9ACTN</name>
<evidence type="ECO:0000256" key="1">
    <source>
        <dbReference type="SAM" id="Phobius"/>
    </source>
</evidence>
<dbReference type="EMBL" id="VUJW01000005">
    <property type="protein sequence ID" value="KAA1426885.1"/>
    <property type="molecule type" value="Genomic_DNA"/>
</dbReference>
<dbReference type="PROSITE" id="PS50943">
    <property type="entry name" value="HTH_CROC1"/>
    <property type="match status" value="1"/>
</dbReference>
<protein>
    <submittedName>
        <fullName evidence="3">Helix-turn-helix transcriptional regulator</fullName>
    </submittedName>
</protein>
<comment type="caution">
    <text evidence="3">The sequence shown here is derived from an EMBL/GenBank/DDBJ whole genome shotgun (WGS) entry which is preliminary data.</text>
</comment>
<keyword evidence="1" id="KW-1133">Transmembrane helix</keyword>
<dbReference type="InterPro" id="IPR010982">
    <property type="entry name" value="Lambda_DNA-bd_dom_sf"/>
</dbReference>
<dbReference type="InterPro" id="IPR001387">
    <property type="entry name" value="Cro/C1-type_HTH"/>
</dbReference>
<feature type="transmembrane region" description="Helical" evidence="1">
    <location>
        <begin position="131"/>
        <end position="151"/>
    </location>
</feature>